<proteinExistence type="predicted"/>
<gene>
    <name evidence="1" type="ORF">E0L31_33430</name>
</gene>
<sequence length="112" mass="12849">MAIETFSFPARVNSSGDTRYRIRKAQFGDGYTQVAGDGINPVIRSWELNFTGPREFIENVTRFLDVHQGVKSFQWRPPSGVVGLYRCEGYKSNTMKKNWYSVTATFIESFHV</sequence>
<name>A0A9X8VAG2_SERMA</name>
<reference evidence="1" key="1">
    <citation type="submission" date="2019-03" db="EMBL/GenBank/DDBJ databases">
        <title>Serratia marcescens strain N2 draft genome.</title>
        <authorList>
            <person name="Yassin A."/>
            <person name="El-Kenawy N."/>
            <person name="Youssef N.H."/>
        </authorList>
    </citation>
    <scope>NUCLEOTIDE SEQUENCE [LARGE SCALE GENOMIC DNA]</scope>
    <source>
        <strain evidence="1">N2</strain>
    </source>
</reference>
<dbReference type="RefSeq" id="WP_212563294.1">
    <property type="nucleotide sequence ID" value="NZ_JAKVVP010000250.1"/>
</dbReference>
<comment type="caution">
    <text evidence="1">The sequence shown here is derived from an EMBL/GenBank/DDBJ whole genome shotgun (WGS) entry which is preliminary data.</text>
</comment>
<dbReference type="AlphaFoldDB" id="A0A9X8VAG2"/>
<dbReference type="InterPro" id="IPR010265">
    <property type="entry name" value="Phage_lambda_TipM"/>
</dbReference>
<dbReference type="Pfam" id="PF05939">
    <property type="entry name" value="Phage_min_tail"/>
    <property type="match status" value="1"/>
</dbReference>
<dbReference type="EMBL" id="SPSG01004751">
    <property type="protein sequence ID" value="TFU28807.1"/>
    <property type="molecule type" value="Genomic_DNA"/>
</dbReference>
<evidence type="ECO:0000313" key="1">
    <source>
        <dbReference type="EMBL" id="TFU28807.1"/>
    </source>
</evidence>
<organism evidence="1">
    <name type="scientific">Serratia marcescens</name>
    <dbReference type="NCBI Taxonomy" id="615"/>
    <lineage>
        <taxon>Bacteria</taxon>
        <taxon>Pseudomonadati</taxon>
        <taxon>Pseudomonadota</taxon>
        <taxon>Gammaproteobacteria</taxon>
        <taxon>Enterobacterales</taxon>
        <taxon>Yersiniaceae</taxon>
        <taxon>Serratia</taxon>
    </lineage>
</organism>
<accession>A0A9X8VAG2</accession>
<protein>
    <submittedName>
        <fullName evidence="1">Phage tail protein</fullName>
    </submittedName>
</protein>